<evidence type="ECO:0000313" key="1">
    <source>
        <dbReference type="EMBL" id="ACI21521.1"/>
    </source>
</evidence>
<reference evidence="2" key="1">
    <citation type="submission" date="2008-08" db="EMBL/GenBank/DDBJ databases">
        <title>The complete genome sequence of Thermodesulfovibrio yellowstonii strain ATCC 51303 / DSM 11347 / YP87.</title>
        <authorList>
            <person name="Dodson R.J."/>
            <person name="Durkin A.S."/>
            <person name="Wu M."/>
            <person name="Eisen J."/>
            <person name="Sutton G."/>
        </authorList>
    </citation>
    <scope>NUCLEOTIDE SEQUENCE [LARGE SCALE GENOMIC DNA]</scope>
    <source>
        <strain evidence="2">ATCC 51303 / DSM 11347 / YP87</strain>
    </source>
</reference>
<organism evidence="1 2">
    <name type="scientific">Thermodesulfovibrio yellowstonii (strain ATCC 51303 / DSM 11347 / YP87)</name>
    <dbReference type="NCBI Taxonomy" id="289376"/>
    <lineage>
        <taxon>Bacteria</taxon>
        <taxon>Pseudomonadati</taxon>
        <taxon>Nitrospirota</taxon>
        <taxon>Thermodesulfovibrionia</taxon>
        <taxon>Thermodesulfovibrionales</taxon>
        <taxon>Thermodesulfovibrionaceae</taxon>
        <taxon>Thermodesulfovibrio</taxon>
    </lineage>
</organism>
<evidence type="ECO:0000313" key="2">
    <source>
        <dbReference type="Proteomes" id="UP000000718"/>
    </source>
</evidence>
<proteinExistence type="predicted"/>
<sequence length="39" mass="4840">MLFVFKSVFYAFFMSALSVEKVSYFVHRFNKFELKLFYK</sequence>
<keyword evidence="2" id="KW-1185">Reference proteome</keyword>
<reference evidence="1 2" key="2">
    <citation type="journal article" date="2015" name="Genome Announc.">
        <title>Genome Sequence of the Sulfate-Reducing Thermophilic Bacterium Thermodesulfovibrio yellowstonii Strain DSM 11347T (Phylum Nitrospirae).</title>
        <authorList>
            <person name="Bhatnagar S."/>
            <person name="Badger J.H."/>
            <person name="Madupu R."/>
            <person name="Khouri H.M."/>
            <person name="O'Connor E.M."/>
            <person name="Robb F.T."/>
            <person name="Ward N.L."/>
            <person name="Eisen J.A."/>
        </authorList>
    </citation>
    <scope>NUCLEOTIDE SEQUENCE [LARGE SCALE GENOMIC DNA]</scope>
    <source>
        <strain evidence="2">ATCC 51303 / DSM 11347 / YP87</strain>
    </source>
</reference>
<dbReference type="HOGENOM" id="CLU_3318443_0_0_0"/>
<dbReference type="EnsemblBacteria" id="ACI21521">
    <property type="protein sequence ID" value="ACI21521"/>
    <property type="gene ID" value="THEYE_A0014"/>
</dbReference>
<dbReference type="STRING" id="289376.THEYE_A0014"/>
<dbReference type="PATRIC" id="fig|289376.4.peg.14"/>
<dbReference type="KEGG" id="tye:THEYE_A0014"/>
<protein>
    <submittedName>
        <fullName evidence="1">Uncharacterized protein</fullName>
    </submittedName>
</protein>
<dbReference type="EMBL" id="CP001147">
    <property type="protein sequence ID" value="ACI21521.1"/>
    <property type="molecule type" value="Genomic_DNA"/>
</dbReference>
<name>B5YGT8_THEYD</name>
<dbReference type="InParanoid" id="B5YGT8"/>
<accession>B5YGT8</accession>
<gene>
    <name evidence="1" type="ordered locus">THEYE_A0014</name>
</gene>
<dbReference type="AlphaFoldDB" id="B5YGT8"/>
<dbReference type="Proteomes" id="UP000000718">
    <property type="component" value="Chromosome"/>
</dbReference>